<dbReference type="Pfam" id="PF00583">
    <property type="entry name" value="Acetyltransf_1"/>
    <property type="match status" value="1"/>
</dbReference>
<keyword evidence="2" id="KW-0808">Transferase</keyword>
<dbReference type="GO" id="GO:0016747">
    <property type="term" value="F:acyltransferase activity, transferring groups other than amino-acyl groups"/>
    <property type="evidence" value="ECO:0007669"/>
    <property type="project" value="InterPro"/>
</dbReference>
<dbReference type="EMBL" id="JACJVR010000105">
    <property type="protein sequence ID" value="MBB6694816.1"/>
    <property type="molecule type" value="Genomic_DNA"/>
</dbReference>
<dbReference type="Proteomes" id="UP000553776">
    <property type="component" value="Unassembled WGS sequence"/>
</dbReference>
<evidence type="ECO:0000313" key="2">
    <source>
        <dbReference type="EMBL" id="MBB6694816.1"/>
    </source>
</evidence>
<dbReference type="InterPro" id="IPR000182">
    <property type="entry name" value="GNAT_dom"/>
</dbReference>
<gene>
    <name evidence="2" type="ORF">H7B90_25805</name>
</gene>
<dbReference type="AlphaFoldDB" id="A0A841U2Q1"/>
<name>A0A841U2Q1_9BACL</name>
<reference evidence="2 3" key="1">
    <citation type="submission" date="2020-08" db="EMBL/GenBank/DDBJ databases">
        <title>Cohnella phylogeny.</title>
        <authorList>
            <person name="Dunlap C."/>
        </authorList>
    </citation>
    <scope>NUCLEOTIDE SEQUENCE [LARGE SCALE GENOMIC DNA]</scope>
    <source>
        <strain evidence="2 3">DSM 25239</strain>
    </source>
</reference>
<dbReference type="RefSeq" id="WP_185138778.1">
    <property type="nucleotide sequence ID" value="NZ_JACJVR010000105.1"/>
</dbReference>
<dbReference type="InterPro" id="IPR016181">
    <property type="entry name" value="Acyl_CoA_acyltransferase"/>
</dbReference>
<keyword evidence="3" id="KW-1185">Reference proteome</keyword>
<dbReference type="CDD" id="cd04301">
    <property type="entry name" value="NAT_SF"/>
    <property type="match status" value="1"/>
</dbReference>
<dbReference type="SUPFAM" id="SSF55729">
    <property type="entry name" value="Acyl-CoA N-acyltransferases (Nat)"/>
    <property type="match status" value="1"/>
</dbReference>
<evidence type="ECO:0000313" key="3">
    <source>
        <dbReference type="Proteomes" id="UP000553776"/>
    </source>
</evidence>
<sequence>MIIERLDLTDENTAEELWSLQHAAYRVEASLIGVADLPPLRESVADLMACGETFWGCRTEDGDLVGAISTEEETEGGTVALCRVMVHPEHFRQGVGRLLLTHAIGAYPGDVRWEVTAEKRNLPAIALYEKLGFRAVETFAPRPDIAMLRMRLEPGAGGEAKT</sequence>
<comment type="caution">
    <text evidence="2">The sequence shown here is derived from an EMBL/GenBank/DDBJ whole genome shotgun (WGS) entry which is preliminary data.</text>
</comment>
<feature type="domain" description="N-acetyltransferase" evidence="1">
    <location>
        <begin position="1"/>
        <end position="155"/>
    </location>
</feature>
<proteinExistence type="predicted"/>
<evidence type="ECO:0000259" key="1">
    <source>
        <dbReference type="PROSITE" id="PS51186"/>
    </source>
</evidence>
<dbReference type="Gene3D" id="3.40.630.30">
    <property type="match status" value="1"/>
</dbReference>
<protein>
    <submittedName>
        <fullName evidence="2">GNAT family N-acetyltransferase</fullName>
    </submittedName>
</protein>
<dbReference type="PROSITE" id="PS51186">
    <property type="entry name" value="GNAT"/>
    <property type="match status" value="1"/>
</dbReference>
<accession>A0A841U2Q1</accession>
<organism evidence="2 3">
    <name type="scientific">Cohnella xylanilytica</name>
    <dbReference type="NCBI Taxonomy" id="557555"/>
    <lineage>
        <taxon>Bacteria</taxon>
        <taxon>Bacillati</taxon>
        <taxon>Bacillota</taxon>
        <taxon>Bacilli</taxon>
        <taxon>Bacillales</taxon>
        <taxon>Paenibacillaceae</taxon>
        <taxon>Cohnella</taxon>
    </lineage>
</organism>